<evidence type="ECO:0000256" key="1">
    <source>
        <dbReference type="SAM" id="SignalP"/>
    </source>
</evidence>
<keyword evidence="4" id="KW-1185">Reference proteome</keyword>
<evidence type="ECO:0000313" key="4">
    <source>
        <dbReference type="Proteomes" id="UP001457282"/>
    </source>
</evidence>
<feature type="chain" id="PRO_5043912422" description="F-box domain-containing protein" evidence="1">
    <location>
        <begin position="18"/>
        <end position="406"/>
    </location>
</feature>
<keyword evidence="1" id="KW-0732">Signal</keyword>
<dbReference type="Gene3D" id="1.20.1280.50">
    <property type="match status" value="1"/>
</dbReference>
<dbReference type="Proteomes" id="UP001457282">
    <property type="component" value="Unassembled WGS sequence"/>
</dbReference>
<dbReference type="InterPro" id="IPR001810">
    <property type="entry name" value="F-box_dom"/>
</dbReference>
<gene>
    <name evidence="3" type="ORF">M0R45_009585</name>
</gene>
<feature type="signal peptide" evidence="1">
    <location>
        <begin position="1"/>
        <end position="17"/>
    </location>
</feature>
<evidence type="ECO:0000313" key="3">
    <source>
        <dbReference type="EMBL" id="KAK9944000.1"/>
    </source>
</evidence>
<comment type="caution">
    <text evidence="3">The sequence shown here is derived from an EMBL/GenBank/DDBJ whole genome shotgun (WGS) entry which is preliminary data.</text>
</comment>
<evidence type="ECO:0000259" key="2">
    <source>
        <dbReference type="PROSITE" id="PS50181"/>
    </source>
</evidence>
<accession>A0AAW1Y4L7</accession>
<dbReference type="PROSITE" id="PS50181">
    <property type="entry name" value="FBOX"/>
    <property type="match status" value="1"/>
</dbReference>
<protein>
    <recommendedName>
        <fullName evidence="2">F-box domain-containing protein</fullName>
    </recommendedName>
</protein>
<dbReference type="Pfam" id="PF00646">
    <property type="entry name" value="F-box"/>
    <property type="match status" value="1"/>
</dbReference>
<dbReference type="PANTHER" id="PTHR31482">
    <property type="entry name" value="ESTS AU081301(E20138)"/>
    <property type="match status" value="1"/>
</dbReference>
<dbReference type="InterPro" id="IPR036047">
    <property type="entry name" value="F-box-like_dom_sf"/>
</dbReference>
<dbReference type="AlphaFoldDB" id="A0AAW1Y4L7"/>
<dbReference type="PANTHER" id="PTHR31482:SF18">
    <property type="entry name" value="ESTS AU081301(E20138)"/>
    <property type="match status" value="1"/>
</dbReference>
<dbReference type="SMART" id="SM00256">
    <property type="entry name" value="FBOX"/>
    <property type="match status" value="1"/>
</dbReference>
<dbReference type="EMBL" id="JBEDUW010000002">
    <property type="protein sequence ID" value="KAK9944000.1"/>
    <property type="molecule type" value="Genomic_DNA"/>
</dbReference>
<feature type="domain" description="F-box" evidence="2">
    <location>
        <begin position="87"/>
        <end position="133"/>
    </location>
</feature>
<organism evidence="3 4">
    <name type="scientific">Rubus argutus</name>
    <name type="common">Southern blackberry</name>
    <dbReference type="NCBI Taxonomy" id="59490"/>
    <lineage>
        <taxon>Eukaryota</taxon>
        <taxon>Viridiplantae</taxon>
        <taxon>Streptophyta</taxon>
        <taxon>Embryophyta</taxon>
        <taxon>Tracheophyta</taxon>
        <taxon>Spermatophyta</taxon>
        <taxon>Magnoliopsida</taxon>
        <taxon>eudicotyledons</taxon>
        <taxon>Gunneridae</taxon>
        <taxon>Pentapetalae</taxon>
        <taxon>rosids</taxon>
        <taxon>fabids</taxon>
        <taxon>Rosales</taxon>
        <taxon>Rosaceae</taxon>
        <taxon>Rosoideae</taxon>
        <taxon>Rosoideae incertae sedis</taxon>
        <taxon>Rubus</taxon>
    </lineage>
</organism>
<reference evidence="3 4" key="1">
    <citation type="journal article" date="2023" name="G3 (Bethesda)">
        <title>A chromosome-length genome assembly and annotation of blackberry (Rubus argutus, cv. 'Hillquist').</title>
        <authorList>
            <person name="Bruna T."/>
            <person name="Aryal R."/>
            <person name="Dudchenko O."/>
            <person name="Sargent D.J."/>
            <person name="Mead D."/>
            <person name="Buti M."/>
            <person name="Cavallini A."/>
            <person name="Hytonen T."/>
            <person name="Andres J."/>
            <person name="Pham M."/>
            <person name="Weisz D."/>
            <person name="Mascagni F."/>
            <person name="Usai G."/>
            <person name="Natali L."/>
            <person name="Bassil N."/>
            <person name="Fernandez G.E."/>
            <person name="Lomsadze A."/>
            <person name="Armour M."/>
            <person name="Olukolu B."/>
            <person name="Poorten T."/>
            <person name="Britton C."/>
            <person name="Davik J."/>
            <person name="Ashrafi H."/>
            <person name="Aiden E.L."/>
            <person name="Borodovsky M."/>
            <person name="Worthington M."/>
        </authorList>
    </citation>
    <scope>NUCLEOTIDE SEQUENCE [LARGE SCALE GENOMIC DNA]</scope>
    <source>
        <strain evidence="3">PI 553951</strain>
    </source>
</reference>
<sequence length="406" mass="47420">MLYYLISFVSFILVSKSFTNKKWWQEEGKLKLFSVGLSNFLVSWFQKSRLHTGLFQPISFRLKQMIMMNFSSKAIVENMDQEKDGGRVYLLDLPDLALECILERLSPSGLCNMAGVCTSMRERCTSDHFWDKHMKQKWGKLIGAAAYREWEVQHVEATTSRRNSLSDQTKKKGGVFHSLSGILPFYSWVIRPKLQSSRVKKTTTTTTLPVNSIMSLYLSLESGNFWFPAQVYNRENGNVGFMLSCYDAQLSYDSGTDTFQARYSPYGRRTIEEHIPWDRLRAAPLDTPPHMLHVSDCLHDLKPGDHIEIQWRRSKEFPYGWWYGVIGHFELCDGNENHCHCHYNDIVVLEFSQYSPGSRWRQMMINRKDHREEGNEADGFYGGIRKLYNVEEIARWKLLWPNQVLE</sequence>
<proteinExistence type="predicted"/>
<name>A0AAW1Y4L7_RUBAR</name>
<dbReference type="SUPFAM" id="SSF81383">
    <property type="entry name" value="F-box domain"/>
    <property type="match status" value="1"/>
</dbReference>